<keyword evidence="2" id="KW-1185">Reference proteome</keyword>
<reference evidence="1 2" key="2">
    <citation type="journal article" date="2022" name="Mol. Ecol. Resour.">
        <title>The genomes of chicory, endive, great burdock and yacon provide insights into Asteraceae paleo-polyploidization history and plant inulin production.</title>
        <authorList>
            <person name="Fan W."/>
            <person name="Wang S."/>
            <person name="Wang H."/>
            <person name="Wang A."/>
            <person name="Jiang F."/>
            <person name="Liu H."/>
            <person name="Zhao H."/>
            <person name="Xu D."/>
            <person name="Zhang Y."/>
        </authorList>
    </citation>
    <scope>NUCLEOTIDE SEQUENCE [LARGE SCALE GENOMIC DNA]</scope>
    <source>
        <strain evidence="2">cv. Niubang</strain>
    </source>
</reference>
<comment type="caution">
    <text evidence="1">The sequence shown here is derived from an EMBL/GenBank/DDBJ whole genome shotgun (WGS) entry which is preliminary data.</text>
</comment>
<evidence type="ECO:0000313" key="2">
    <source>
        <dbReference type="Proteomes" id="UP001055879"/>
    </source>
</evidence>
<proteinExistence type="predicted"/>
<organism evidence="1 2">
    <name type="scientific">Arctium lappa</name>
    <name type="common">Greater burdock</name>
    <name type="synonym">Lappa major</name>
    <dbReference type="NCBI Taxonomy" id="4217"/>
    <lineage>
        <taxon>Eukaryota</taxon>
        <taxon>Viridiplantae</taxon>
        <taxon>Streptophyta</taxon>
        <taxon>Embryophyta</taxon>
        <taxon>Tracheophyta</taxon>
        <taxon>Spermatophyta</taxon>
        <taxon>Magnoliopsida</taxon>
        <taxon>eudicotyledons</taxon>
        <taxon>Gunneridae</taxon>
        <taxon>Pentapetalae</taxon>
        <taxon>asterids</taxon>
        <taxon>campanulids</taxon>
        <taxon>Asterales</taxon>
        <taxon>Asteraceae</taxon>
        <taxon>Carduoideae</taxon>
        <taxon>Cardueae</taxon>
        <taxon>Arctiinae</taxon>
        <taxon>Arctium</taxon>
    </lineage>
</organism>
<name>A0ACB9EIH7_ARCLA</name>
<gene>
    <name evidence="1" type="ORF">L6452_06430</name>
</gene>
<sequence length="806" mass="91117">MALPFLLLVFGLLFVIQTPLTSSSSSFSSPPFELKLGSSLSVEKKDDILISPNGLYTAGFYSIGENAYCFSIWFTKPISDGSRTIVWMANRDLPVNGKFSKLSLLKTGNLVLRDAYQRLPIWSTSTRDSTGSVKMKLNNAGNLCLEDRDGKIIWQSFDSPTDTLLPNQPLTKDAPLVSSRSLTNYSSGFFKLFFDNDNVVRLVYSDPQLTGIYWPDPEHRAWESGRTVYGSRRIATLDSSGHFISTDELFFNTSDAGDQPLRRLTLDVDGNFRAYSFDEIRGIWQVTWQAMSETCRIHGSCGENSTCSNDPMYGRKCSCLPNHRRINHTDWSYGCEPEFKPTLCGNGEDHFLHLPHFDFFGYDSRYMPNTTLDSCKQECRNICTCKGFQFKYDWTKGFFICYPKFLLVNGFSSPNFNGSMYLKAPKTVSLSSNSDKLAAHEKFSLNCSKKPTIQLDRAYDKNQPKESIKFLKLITYVFGALETICLVYFFYGTHSHTTTQGYLQAATGFKRFNYAELKKASDNFSKEIGRGGSGIVYKGVLSDNRVAAIKRLNESSNHQGEAELLAEISTLGKLNQMNLIEIWGYCSESKERLLVYEYMENGSLAQNLHSNKLDWDKRFDIALGTAKGLAYLHEECLEWVLHCDVKPHNILLDSDYKPKVADFGLSKLLDRDGGRDLEFTKARGTRGYMAPEWLFVNVPITSKVDVYSYGVVMLEMITGRSPTVANHQCGALEGRLDSWVREKMVAANGWIKEVVDSKVDGKYKTNRMEVLVKVALQCCNEDKDARPTMSQVVDMLLHVEDDDDDD</sequence>
<evidence type="ECO:0000313" key="1">
    <source>
        <dbReference type="EMBL" id="KAI3758858.1"/>
    </source>
</evidence>
<dbReference type="Proteomes" id="UP001055879">
    <property type="component" value="Linkage Group LG02"/>
</dbReference>
<reference evidence="2" key="1">
    <citation type="journal article" date="2022" name="Mol. Ecol. Resour.">
        <title>The genomes of chicory, endive, great burdock and yacon provide insights into Asteraceae palaeo-polyploidization history and plant inulin production.</title>
        <authorList>
            <person name="Fan W."/>
            <person name="Wang S."/>
            <person name="Wang H."/>
            <person name="Wang A."/>
            <person name="Jiang F."/>
            <person name="Liu H."/>
            <person name="Zhao H."/>
            <person name="Xu D."/>
            <person name="Zhang Y."/>
        </authorList>
    </citation>
    <scope>NUCLEOTIDE SEQUENCE [LARGE SCALE GENOMIC DNA]</scope>
    <source>
        <strain evidence="2">cv. Niubang</strain>
    </source>
</reference>
<dbReference type="EMBL" id="CM042048">
    <property type="protein sequence ID" value="KAI3758858.1"/>
    <property type="molecule type" value="Genomic_DNA"/>
</dbReference>
<protein>
    <submittedName>
        <fullName evidence="1">Uncharacterized protein</fullName>
    </submittedName>
</protein>
<accession>A0ACB9EIH7</accession>